<comment type="caution">
    <text evidence="2">The sequence shown here is derived from an EMBL/GenBank/DDBJ whole genome shotgun (WGS) entry which is preliminary data.</text>
</comment>
<reference evidence="2" key="1">
    <citation type="journal article" date="2019" name="Sci. Rep.">
        <title>Draft genome of Tanacetum cinerariifolium, the natural source of mosquito coil.</title>
        <authorList>
            <person name="Yamashiro T."/>
            <person name="Shiraishi A."/>
            <person name="Satake H."/>
            <person name="Nakayama K."/>
        </authorList>
    </citation>
    <scope>NUCLEOTIDE SEQUENCE</scope>
</reference>
<protein>
    <submittedName>
        <fullName evidence="2">AT hook motif-containing protein, putative, expressed</fullName>
    </submittedName>
</protein>
<feature type="compositionally biased region" description="Basic and acidic residues" evidence="1">
    <location>
        <begin position="346"/>
        <end position="368"/>
    </location>
</feature>
<feature type="compositionally biased region" description="Polar residues" evidence="1">
    <location>
        <begin position="385"/>
        <end position="394"/>
    </location>
</feature>
<feature type="region of interest" description="Disordered" evidence="1">
    <location>
        <begin position="78"/>
        <end position="101"/>
    </location>
</feature>
<evidence type="ECO:0000313" key="2">
    <source>
        <dbReference type="EMBL" id="GEU84132.1"/>
    </source>
</evidence>
<feature type="compositionally biased region" description="Basic residues" evidence="1">
    <location>
        <begin position="87"/>
        <end position="99"/>
    </location>
</feature>
<accession>A0A6L2NGD0</accession>
<dbReference type="PANTHER" id="PTHR45786:SF74">
    <property type="entry name" value="ATP-DEPENDENT DNA HELICASE"/>
    <property type="match status" value="1"/>
</dbReference>
<name>A0A6L2NGD0_TANCI</name>
<evidence type="ECO:0000256" key="1">
    <source>
        <dbReference type="SAM" id="MobiDB-lite"/>
    </source>
</evidence>
<dbReference type="PANTHER" id="PTHR45786">
    <property type="entry name" value="DNA BINDING PROTEIN-LIKE"/>
    <property type="match status" value="1"/>
</dbReference>
<feature type="compositionally biased region" description="Basic and acidic residues" evidence="1">
    <location>
        <begin position="256"/>
        <end position="275"/>
    </location>
</feature>
<proteinExistence type="predicted"/>
<organism evidence="2">
    <name type="scientific">Tanacetum cinerariifolium</name>
    <name type="common">Dalmatian daisy</name>
    <name type="synonym">Chrysanthemum cinerariifolium</name>
    <dbReference type="NCBI Taxonomy" id="118510"/>
    <lineage>
        <taxon>Eukaryota</taxon>
        <taxon>Viridiplantae</taxon>
        <taxon>Streptophyta</taxon>
        <taxon>Embryophyta</taxon>
        <taxon>Tracheophyta</taxon>
        <taxon>Spermatophyta</taxon>
        <taxon>Magnoliopsida</taxon>
        <taxon>eudicotyledons</taxon>
        <taxon>Gunneridae</taxon>
        <taxon>Pentapetalae</taxon>
        <taxon>asterids</taxon>
        <taxon>campanulids</taxon>
        <taxon>Asterales</taxon>
        <taxon>Asteraceae</taxon>
        <taxon>Asteroideae</taxon>
        <taxon>Anthemideae</taxon>
        <taxon>Anthemidinae</taxon>
        <taxon>Tanacetum</taxon>
    </lineage>
</organism>
<gene>
    <name evidence="2" type="ORF">Tci_056110</name>
</gene>
<feature type="compositionally biased region" description="Basic and acidic residues" evidence="1">
    <location>
        <begin position="307"/>
        <end position="322"/>
    </location>
</feature>
<sequence length="894" mass="100322">MHQFWATVNKHNASYQFKIDNKRFSVNVEVFREILNICPKIPEIKYITDVIVDHLHQPWRTFPSIINKCLCGKPAKAKKDVPSTKKPITKPKPTKKKAPVKADRGKCLNVLSEVALSEGAQLKEATKKSKKDFHISQASGLGDETDFESGVPDKQQCKTSGADEGTGTKLGVFDVPIYGSKSDKESWGDSEEEDDDGEVDTEDESDNDGNDDDEEEEYADERVHTLDDYELTDEQKEKIDEEVTKELYKDVNVNVGHEDADMTHDDQGGAEEHNVSQESGFMGQDDKDKDQDPSIGSYRWMKRRKSSKEAESSKDLRSKEGKSSSSSKGTSRSHHKSFGKSSQAEEPSHTVDDSKVRQNQEFDTRNNDEQPADEAAPRKYHRGNVTPTRSTEADNLTIEEQYDFNVALHLSDTYVITMKMEILPVSTSNSTAVFSMMAAARRGQVRFTIACSYLTDIYNDIMKAQCCYIGVRLINYNALCPYPNIPFAMLLHGYMLELDVSDVTTQTVVVLFDEPDDHMGLPLAISNLIGTTHVMEIKSQSYYEYGTFESFTCWQIIPEEDFDVEASGDSSGYVRRNKTDPISDSNKRKRVVTEASSKDVSGLHTQIHPQNSAPYDEMHVEAFVAKCVSHMKGSSNDPMMKSSLLAMLHKTVLITSKTTVCQDRIVHSYCGLKLSDLPTTISGLKDNGSTSTSRYAYTHTSRRPQGVPPACHNLGPPSSRCSKCDATMWYAERTNKAKRAAHPTFSLCCPEGTVPYTFKINGQNYHRMGTLLPAEGVPPRYSQLYFFDTQNEIKNRMFAFMKKETTEKVDEITVAGLIQMLDQSNALARSFRMAKEWCRSHSSEDFSLRLISERTTSRQYNAPTVSEVEALVVNDFGDGIPSRDIVVNKNNEGS</sequence>
<feature type="compositionally biased region" description="Basic and acidic residues" evidence="1">
    <location>
        <begin position="220"/>
        <end position="249"/>
    </location>
</feature>
<feature type="compositionally biased region" description="Acidic residues" evidence="1">
    <location>
        <begin position="188"/>
        <end position="219"/>
    </location>
</feature>
<dbReference type="EMBL" id="BKCJ010008827">
    <property type="protein sequence ID" value="GEU84132.1"/>
    <property type="molecule type" value="Genomic_DNA"/>
</dbReference>
<feature type="region of interest" description="Disordered" evidence="1">
    <location>
        <begin position="566"/>
        <end position="589"/>
    </location>
</feature>
<dbReference type="AlphaFoldDB" id="A0A6L2NGD0"/>
<feature type="region of interest" description="Disordered" evidence="1">
    <location>
        <begin position="139"/>
        <end position="394"/>
    </location>
</feature>